<gene>
    <name evidence="2" type="ORF">BsIDN1_07330</name>
</gene>
<reference evidence="2 3" key="1">
    <citation type="submission" date="2019-12" db="EMBL/GenBank/DDBJ databases">
        <title>Full genome sequence of a Bacillus safensis strain isolated from commercially available natto in Indonesia.</title>
        <authorList>
            <person name="Yoshida M."/>
            <person name="Uomi M."/>
            <person name="Waturangi D."/>
            <person name="Ekaputri J.J."/>
            <person name="Setiamarga D.H.E."/>
        </authorList>
    </citation>
    <scope>NUCLEOTIDE SEQUENCE [LARGE SCALE GENOMIC DNA]</scope>
    <source>
        <strain evidence="2 3">IDN1</strain>
    </source>
</reference>
<accession>A0A5S9M2W5</accession>
<evidence type="ECO:0000256" key="1">
    <source>
        <dbReference type="SAM" id="MobiDB-lite"/>
    </source>
</evidence>
<dbReference type="EMBL" id="AP021906">
    <property type="protein sequence ID" value="BBP87115.1"/>
    <property type="molecule type" value="Genomic_DNA"/>
</dbReference>
<organism evidence="2 3">
    <name type="scientific">Bacillus safensis</name>
    <dbReference type="NCBI Taxonomy" id="561879"/>
    <lineage>
        <taxon>Bacteria</taxon>
        <taxon>Bacillati</taxon>
        <taxon>Bacillota</taxon>
        <taxon>Bacilli</taxon>
        <taxon>Bacillales</taxon>
        <taxon>Bacillaceae</taxon>
        <taxon>Bacillus</taxon>
    </lineage>
</organism>
<evidence type="ECO:0000313" key="3">
    <source>
        <dbReference type="Proteomes" id="UP000464658"/>
    </source>
</evidence>
<dbReference type="AlphaFoldDB" id="A0A5S9M2W5"/>
<feature type="region of interest" description="Disordered" evidence="1">
    <location>
        <begin position="30"/>
        <end position="79"/>
    </location>
</feature>
<protein>
    <submittedName>
        <fullName evidence="2">Uncharacterized protein</fullName>
    </submittedName>
</protein>
<name>A0A5S9M2W5_BACIA</name>
<dbReference type="Proteomes" id="UP000464658">
    <property type="component" value="Chromosome"/>
</dbReference>
<proteinExistence type="predicted"/>
<feature type="compositionally biased region" description="Polar residues" evidence="1">
    <location>
        <begin position="36"/>
        <end position="56"/>
    </location>
</feature>
<dbReference type="Gene3D" id="2.60.40.740">
    <property type="match status" value="1"/>
</dbReference>
<sequence length="79" mass="8609">MTDGTVTGTFGEVKDAKWHTVTFEVTVEKGQAGKDIQNTASVTSGNTPPDEPTTNVEIYPRDPKLTSEKSAVLQKKSRR</sequence>
<evidence type="ECO:0000313" key="2">
    <source>
        <dbReference type="EMBL" id="BBP87115.1"/>
    </source>
</evidence>